<dbReference type="OrthoDB" id="2564739at2759"/>
<feature type="compositionally biased region" description="Basic and acidic residues" evidence="1">
    <location>
        <begin position="1"/>
        <end position="15"/>
    </location>
</feature>
<dbReference type="VEuPathDB" id="FungiDB:I303_00673"/>
<keyword evidence="4" id="KW-1185">Reference proteome</keyword>
<dbReference type="STRING" id="1296121.A0A1A6AFM1"/>
<protein>
    <submittedName>
        <fullName evidence="2">Uncharacterized protein</fullName>
    </submittedName>
</protein>
<dbReference type="KEGG" id="kdj:28964372"/>
<dbReference type="AlphaFoldDB" id="A0A1A6AFM1"/>
<feature type="region of interest" description="Disordered" evidence="1">
    <location>
        <begin position="1"/>
        <end position="72"/>
    </location>
</feature>
<reference evidence="2" key="1">
    <citation type="submission" date="2013-07" db="EMBL/GenBank/DDBJ databases">
        <title>The Genome Sequence of Cryptococcus dejecticola CBS10117.</title>
        <authorList>
            <consortium name="The Broad Institute Genome Sequencing Platform"/>
            <person name="Cuomo C."/>
            <person name="Litvintseva A."/>
            <person name="Chen Y."/>
            <person name="Heitman J."/>
            <person name="Sun S."/>
            <person name="Springer D."/>
            <person name="Dromer F."/>
            <person name="Young S.K."/>
            <person name="Zeng Q."/>
            <person name="Gargeya S."/>
            <person name="Fitzgerald M."/>
            <person name="Abouelleil A."/>
            <person name="Alvarado L."/>
            <person name="Berlin A.M."/>
            <person name="Chapman S.B."/>
            <person name="Dewar J."/>
            <person name="Goldberg J."/>
            <person name="Griggs A."/>
            <person name="Gujja S."/>
            <person name="Hansen M."/>
            <person name="Howarth C."/>
            <person name="Imamovic A."/>
            <person name="Larimer J."/>
            <person name="McCowan C."/>
            <person name="Murphy C."/>
            <person name="Pearson M."/>
            <person name="Priest M."/>
            <person name="Roberts A."/>
            <person name="Saif S."/>
            <person name="Shea T."/>
            <person name="Sykes S."/>
            <person name="Wortman J."/>
            <person name="Nusbaum C."/>
            <person name="Birren B."/>
        </authorList>
    </citation>
    <scope>NUCLEOTIDE SEQUENCE [LARGE SCALE GENOMIC DNA]</scope>
    <source>
        <strain evidence="2">CBS 10117</strain>
    </source>
</reference>
<accession>A0A1A6AFM1</accession>
<sequence length="131" mass="14315">MPVKRELSADYHFNSEPEEELKTPPSLTNDLPKTPKKTQTKAAKTPSPKKSRPTATPKKTGSSPSNDSLDNDGLTAKAKYAIMIIDKGIETLKKDEVEAATGLTPNQQRDLTRKDAKGALRKALMNVAEKL</sequence>
<dbReference type="Proteomes" id="UP000078595">
    <property type="component" value="Chromosome 1"/>
</dbReference>
<evidence type="ECO:0000256" key="1">
    <source>
        <dbReference type="SAM" id="MobiDB-lite"/>
    </source>
</evidence>
<proteinExistence type="predicted"/>
<reference evidence="3" key="3">
    <citation type="submission" date="2024-02" db="EMBL/GenBank/DDBJ databases">
        <title>Comparative genomics of Cryptococcus and Kwoniella reveals pathogenesis evolution and contrasting modes of karyotype evolution via chromosome fusion or intercentromeric recombination.</title>
        <authorList>
            <person name="Coelho M.A."/>
            <person name="David-Palma M."/>
            <person name="Shea T."/>
            <person name="Bowers K."/>
            <person name="McGinley-Smith S."/>
            <person name="Mohammad A.W."/>
            <person name="Gnirke A."/>
            <person name="Yurkov A.M."/>
            <person name="Nowrousian M."/>
            <person name="Sun S."/>
            <person name="Cuomo C.A."/>
            <person name="Heitman J."/>
        </authorList>
    </citation>
    <scope>NUCLEOTIDE SEQUENCE</scope>
    <source>
        <strain evidence="3">CBS 10117</strain>
    </source>
</reference>
<dbReference type="EMBL" id="KI894027">
    <property type="protein sequence ID" value="OBR88856.1"/>
    <property type="molecule type" value="Genomic_DNA"/>
</dbReference>
<dbReference type="GeneID" id="28964372"/>
<evidence type="ECO:0000313" key="2">
    <source>
        <dbReference type="EMBL" id="OBR88856.1"/>
    </source>
</evidence>
<evidence type="ECO:0000313" key="4">
    <source>
        <dbReference type="Proteomes" id="UP000078595"/>
    </source>
</evidence>
<organism evidence="2">
    <name type="scientific">Kwoniella dejecticola CBS 10117</name>
    <dbReference type="NCBI Taxonomy" id="1296121"/>
    <lineage>
        <taxon>Eukaryota</taxon>
        <taxon>Fungi</taxon>
        <taxon>Dikarya</taxon>
        <taxon>Basidiomycota</taxon>
        <taxon>Agaricomycotina</taxon>
        <taxon>Tremellomycetes</taxon>
        <taxon>Tremellales</taxon>
        <taxon>Cryptococcaceae</taxon>
        <taxon>Kwoniella</taxon>
    </lineage>
</organism>
<evidence type="ECO:0000313" key="3">
    <source>
        <dbReference type="EMBL" id="WWC58134.1"/>
    </source>
</evidence>
<gene>
    <name evidence="2" type="ORF">I303_00673</name>
    <name evidence="3" type="ORF">I303_100669</name>
</gene>
<dbReference type="RefSeq" id="XP_018266698.1">
    <property type="nucleotide sequence ID" value="XM_018404044.1"/>
</dbReference>
<reference evidence="3" key="2">
    <citation type="submission" date="2013-07" db="EMBL/GenBank/DDBJ databases">
        <authorList>
            <consortium name="The Broad Institute Genome Sequencing Platform"/>
            <person name="Cuomo C."/>
            <person name="Litvintseva A."/>
            <person name="Chen Y."/>
            <person name="Heitman J."/>
            <person name="Sun S."/>
            <person name="Springer D."/>
            <person name="Dromer F."/>
            <person name="Young S.K."/>
            <person name="Zeng Q."/>
            <person name="Gargeya S."/>
            <person name="Fitzgerald M."/>
            <person name="Abouelleil A."/>
            <person name="Alvarado L."/>
            <person name="Berlin A.M."/>
            <person name="Chapman S.B."/>
            <person name="Dewar J."/>
            <person name="Goldberg J."/>
            <person name="Griggs A."/>
            <person name="Gujja S."/>
            <person name="Hansen M."/>
            <person name="Howarth C."/>
            <person name="Imamovic A."/>
            <person name="Larimer J."/>
            <person name="McCowan C."/>
            <person name="Murphy C."/>
            <person name="Pearson M."/>
            <person name="Priest M."/>
            <person name="Roberts A."/>
            <person name="Saif S."/>
            <person name="Shea T."/>
            <person name="Sykes S."/>
            <person name="Wortman J."/>
            <person name="Nusbaum C."/>
            <person name="Birren B."/>
        </authorList>
    </citation>
    <scope>NUCLEOTIDE SEQUENCE</scope>
    <source>
        <strain evidence="3">CBS 10117</strain>
    </source>
</reference>
<name>A0A1A6AFM1_9TREE</name>
<dbReference type="EMBL" id="CP144530">
    <property type="protein sequence ID" value="WWC58134.1"/>
    <property type="molecule type" value="Genomic_DNA"/>
</dbReference>